<dbReference type="Proteomes" id="UP000198531">
    <property type="component" value="Unassembled WGS sequence"/>
</dbReference>
<dbReference type="RefSeq" id="WP_089806718.1">
    <property type="nucleotide sequence ID" value="NZ_FOYT01000001.1"/>
</dbReference>
<dbReference type="AlphaFoldDB" id="A0A1I6GZ91"/>
<evidence type="ECO:0000313" key="2">
    <source>
        <dbReference type="EMBL" id="SFR47535.1"/>
    </source>
</evidence>
<dbReference type="Pfam" id="PF10069">
    <property type="entry name" value="DICT"/>
    <property type="match status" value="1"/>
</dbReference>
<sequence length="245" mass="27019">MSFTELIANVERSEKTLVVHNADPETVESVVERFADRNVRVVTASTASGPPDYAVLADGDRVLSTTSLSELVPDGGTPRTPAFAVRPYRPILDELDETTFSSYDAGRMLAASREIEDRAWRMGGTLYAGFQRYSRLEPQLSVYEQLGSRPDLDVTAFGYPDAELSDHGDAFDVVPDEGAEMRNVWFVAHDGGGDDDAKSALVAEEREPRRFYGFWTYDPATVDYVFDHVNDAFLGGSETRRTAGG</sequence>
<organism evidence="2 3">
    <name type="scientific">Halogeometricum rufum</name>
    <dbReference type="NCBI Taxonomy" id="553469"/>
    <lineage>
        <taxon>Archaea</taxon>
        <taxon>Methanobacteriati</taxon>
        <taxon>Methanobacteriota</taxon>
        <taxon>Stenosarchaea group</taxon>
        <taxon>Halobacteria</taxon>
        <taxon>Halobacteriales</taxon>
        <taxon>Haloferacaceae</taxon>
        <taxon>Halogeometricum</taxon>
    </lineage>
</organism>
<accession>A0A1I6GZ91</accession>
<evidence type="ECO:0000259" key="1">
    <source>
        <dbReference type="Pfam" id="PF10069"/>
    </source>
</evidence>
<keyword evidence="3" id="KW-1185">Reference proteome</keyword>
<dbReference type="InterPro" id="IPR016954">
    <property type="entry name" value="Uncharacterised_Vng0742h"/>
</dbReference>
<dbReference type="PIRSF" id="PIRSF030471">
    <property type="entry name" value="STR_Vng0742h_prd"/>
    <property type="match status" value="1"/>
</dbReference>
<feature type="domain" description="DICT" evidence="1">
    <location>
        <begin position="91"/>
        <end position="205"/>
    </location>
</feature>
<evidence type="ECO:0000313" key="3">
    <source>
        <dbReference type="Proteomes" id="UP000198531"/>
    </source>
</evidence>
<protein>
    <submittedName>
        <fullName evidence="2">Diguanylate Cyclase and Two-component system sensory domain-containing protein</fullName>
    </submittedName>
</protein>
<reference evidence="3" key="1">
    <citation type="submission" date="2016-10" db="EMBL/GenBank/DDBJ databases">
        <authorList>
            <person name="Varghese N."/>
            <person name="Submissions S."/>
        </authorList>
    </citation>
    <scope>NUCLEOTIDE SEQUENCE [LARGE SCALE GENOMIC DNA]</scope>
    <source>
        <strain evidence="3">CGMCC 1.7736</strain>
    </source>
</reference>
<gene>
    <name evidence="2" type="ORF">SAMN04487947_1865</name>
</gene>
<proteinExistence type="predicted"/>
<dbReference type="OrthoDB" id="198447at2157"/>
<dbReference type="InterPro" id="IPR019278">
    <property type="entry name" value="DICT_dom"/>
</dbReference>
<name>A0A1I6GZ91_9EURY</name>
<dbReference type="EMBL" id="FOYT01000001">
    <property type="protein sequence ID" value="SFR47535.1"/>
    <property type="molecule type" value="Genomic_DNA"/>
</dbReference>
<dbReference type="STRING" id="553469.SAMN04487947_1865"/>